<dbReference type="EMBL" id="LQOD01000153">
    <property type="protein sequence ID" value="KXT93571.1"/>
    <property type="molecule type" value="Genomic_DNA"/>
</dbReference>
<name>A0A139PTV0_STRMT</name>
<dbReference type="Proteomes" id="UP000070458">
    <property type="component" value="Unassembled WGS sequence"/>
</dbReference>
<accession>A0A139PTV0</accession>
<protein>
    <submittedName>
        <fullName evidence="1">Uncharacterized protein</fullName>
    </submittedName>
</protein>
<organism evidence="1 2">
    <name type="scientific">Streptococcus mitis</name>
    <dbReference type="NCBI Taxonomy" id="28037"/>
    <lineage>
        <taxon>Bacteria</taxon>
        <taxon>Bacillati</taxon>
        <taxon>Bacillota</taxon>
        <taxon>Bacilli</taxon>
        <taxon>Lactobacillales</taxon>
        <taxon>Streptococcaceae</taxon>
        <taxon>Streptococcus</taxon>
        <taxon>Streptococcus mitis group</taxon>
    </lineage>
</organism>
<dbReference type="AlphaFoldDB" id="A0A139PTV0"/>
<sequence length="177" mass="20160">MRGNIGRHPNGNTSCSINQKIRKARWQDQGFTFIGIIVINEVNRILIDITKHLQSNLAHTCLSITLGGSTISIHGTKVSMPIYKHVTVTPPLSHTDHGFIDRGIPVWVIFTHDIPCNTSRFFMRFVWSNTQFIHSIENATVNRFQAISNIRKSPRYDNTHGVIDKARLHLLCQIDIH</sequence>
<comment type="caution">
    <text evidence="1">The sequence shown here is derived from an EMBL/GenBank/DDBJ whole genome shotgun (WGS) entry which is preliminary data.</text>
</comment>
<reference evidence="1 2" key="1">
    <citation type="submission" date="2016-01" db="EMBL/GenBank/DDBJ databases">
        <title>Highly variable Streptococcus oralis are common among viridans streptococci isolated from primates.</title>
        <authorList>
            <person name="Denapaite D."/>
            <person name="Rieger M."/>
            <person name="Koendgen S."/>
            <person name="Brueckner R."/>
            <person name="Ochigava I."/>
            <person name="Kappeler P."/>
            <person name="Maetz-Rensing K."/>
            <person name="Leendertz F."/>
            <person name="Hakenbeck R."/>
        </authorList>
    </citation>
    <scope>NUCLEOTIDE SEQUENCE [LARGE SCALE GENOMIC DNA]</scope>
    <source>
        <strain evidence="1 2">DD26</strain>
    </source>
</reference>
<evidence type="ECO:0000313" key="1">
    <source>
        <dbReference type="EMBL" id="KXT93571.1"/>
    </source>
</evidence>
<proteinExistence type="predicted"/>
<gene>
    <name evidence="1" type="ORF">SMIDD26_00807</name>
</gene>
<evidence type="ECO:0000313" key="2">
    <source>
        <dbReference type="Proteomes" id="UP000070458"/>
    </source>
</evidence>